<comment type="caution">
    <text evidence="2">The sequence shown here is derived from an EMBL/GenBank/DDBJ whole genome shotgun (WGS) entry which is preliminary data.</text>
</comment>
<accession>A0A4Q1BNV8</accession>
<sequence>MSDKKDPDMVPLQQALSAWEKEFRTHEDKLGWTNDLPELTVWTADGTQIEALGDTKILYQCWERASNTDMFPNKDELAANFLGCVLGVANLLNQGAPDPEEEEESTLAPSSPGPSF</sequence>
<proteinExistence type="predicted"/>
<evidence type="ECO:0000313" key="3">
    <source>
        <dbReference type="Proteomes" id="UP000289152"/>
    </source>
</evidence>
<gene>
    <name evidence="2" type="ORF">M231_03076</name>
</gene>
<dbReference type="EMBL" id="SDIL01000029">
    <property type="protein sequence ID" value="RXK39574.1"/>
    <property type="molecule type" value="Genomic_DNA"/>
</dbReference>
<evidence type="ECO:0000313" key="2">
    <source>
        <dbReference type="EMBL" id="RXK39574.1"/>
    </source>
</evidence>
<dbReference type="VEuPathDB" id="FungiDB:TREMEDRAFT_63035"/>
<name>A0A4Q1BNV8_TREME</name>
<keyword evidence="3" id="KW-1185">Reference proteome</keyword>
<evidence type="ECO:0000256" key="1">
    <source>
        <dbReference type="SAM" id="MobiDB-lite"/>
    </source>
</evidence>
<feature type="region of interest" description="Disordered" evidence="1">
    <location>
        <begin position="94"/>
        <end position="116"/>
    </location>
</feature>
<dbReference type="Proteomes" id="UP000289152">
    <property type="component" value="Unassembled WGS sequence"/>
</dbReference>
<dbReference type="InParanoid" id="A0A4Q1BNV8"/>
<dbReference type="AlphaFoldDB" id="A0A4Q1BNV8"/>
<reference evidence="2 3" key="1">
    <citation type="submission" date="2016-06" db="EMBL/GenBank/DDBJ databases">
        <title>Evolution of pathogenesis and genome organization in the Tremellales.</title>
        <authorList>
            <person name="Cuomo C."/>
            <person name="Litvintseva A."/>
            <person name="Heitman J."/>
            <person name="Chen Y."/>
            <person name="Sun S."/>
            <person name="Springer D."/>
            <person name="Dromer F."/>
            <person name="Young S."/>
            <person name="Zeng Q."/>
            <person name="Chapman S."/>
            <person name="Gujja S."/>
            <person name="Saif S."/>
            <person name="Birren B."/>
        </authorList>
    </citation>
    <scope>NUCLEOTIDE SEQUENCE [LARGE SCALE GENOMIC DNA]</scope>
    <source>
        <strain evidence="2 3">ATCC 28783</strain>
    </source>
</reference>
<protein>
    <submittedName>
        <fullName evidence="2">Uncharacterized protein</fullName>
    </submittedName>
</protein>
<organism evidence="2 3">
    <name type="scientific">Tremella mesenterica</name>
    <name type="common">Jelly fungus</name>
    <dbReference type="NCBI Taxonomy" id="5217"/>
    <lineage>
        <taxon>Eukaryota</taxon>
        <taxon>Fungi</taxon>
        <taxon>Dikarya</taxon>
        <taxon>Basidiomycota</taxon>
        <taxon>Agaricomycotina</taxon>
        <taxon>Tremellomycetes</taxon>
        <taxon>Tremellales</taxon>
        <taxon>Tremellaceae</taxon>
        <taxon>Tremella</taxon>
    </lineage>
</organism>